<dbReference type="EMBL" id="ML119664">
    <property type="protein sequence ID" value="RPA83411.1"/>
    <property type="molecule type" value="Genomic_DNA"/>
</dbReference>
<evidence type="ECO:0000313" key="2">
    <source>
        <dbReference type="Proteomes" id="UP000275078"/>
    </source>
</evidence>
<protein>
    <submittedName>
        <fullName evidence="1">Uncharacterized protein</fullName>
    </submittedName>
</protein>
<keyword evidence="2" id="KW-1185">Reference proteome</keyword>
<dbReference type="AlphaFoldDB" id="A0A3N4IGV1"/>
<proteinExistence type="predicted"/>
<name>A0A3N4IGV1_ASCIM</name>
<accession>A0A3N4IGV1</accession>
<evidence type="ECO:0000313" key="1">
    <source>
        <dbReference type="EMBL" id="RPA83411.1"/>
    </source>
</evidence>
<gene>
    <name evidence="1" type="ORF">BJ508DRAFT_324448</name>
</gene>
<sequence>MSRYTYSDDGFQIPNGVPRVRVKRTPVTRRKPVSDIDTYQITRPYDNGGEDKRNVFPKAMPTDAGNEIPAEEMARVFAKLSCTRLYPHNGTLAAYYLHELHTPPAKPSRTQYGRIPLAGERVFLSYEMSAGLTHELFVYAHGTFGPPENRPICIGTISSIQSKIDCIRELLETGHSLIGTVVAIETLSEKTLYRIQFSAYPSCTLVYNIVRDIRTVDAILSERLNLLRTWDSEDDAKWDAGHDEEMPDVGRLHLEADMHME</sequence>
<reference evidence="1 2" key="1">
    <citation type="journal article" date="2018" name="Nat. Ecol. Evol.">
        <title>Pezizomycetes genomes reveal the molecular basis of ectomycorrhizal truffle lifestyle.</title>
        <authorList>
            <person name="Murat C."/>
            <person name="Payen T."/>
            <person name="Noel B."/>
            <person name="Kuo A."/>
            <person name="Morin E."/>
            <person name="Chen J."/>
            <person name="Kohler A."/>
            <person name="Krizsan K."/>
            <person name="Balestrini R."/>
            <person name="Da Silva C."/>
            <person name="Montanini B."/>
            <person name="Hainaut M."/>
            <person name="Levati E."/>
            <person name="Barry K.W."/>
            <person name="Belfiori B."/>
            <person name="Cichocki N."/>
            <person name="Clum A."/>
            <person name="Dockter R.B."/>
            <person name="Fauchery L."/>
            <person name="Guy J."/>
            <person name="Iotti M."/>
            <person name="Le Tacon F."/>
            <person name="Lindquist E.A."/>
            <person name="Lipzen A."/>
            <person name="Malagnac F."/>
            <person name="Mello A."/>
            <person name="Molinier V."/>
            <person name="Miyauchi S."/>
            <person name="Poulain J."/>
            <person name="Riccioni C."/>
            <person name="Rubini A."/>
            <person name="Sitrit Y."/>
            <person name="Splivallo R."/>
            <person name="Traeger S."/>
            <person name="Wang M."/>
            <person name="Zifcakova L."/>
            <person name="Wipf D."/>
            <person name="Zambonelli A."/>
            <person name="Paolocci F."/>
            <person name="Nowrousian M."/>
            <person name="Ottonello S."/>
            <person name="Baldrian P."/>
            <person name="Spatafora J.W."/>
            <person name="Henrissat B."/>
            <person name="Nagy L.G."/>
            <person name="Aury J.M."/>
            <person name="Wincker P."/>
            <person name="Grigoriev I.V."/>
            <person name="Bonfante P."/>
            <person name="Martin F.M."/>
        </authorList>
    </citation>
    <scope>NUCLEOTIDE SEQUENCE [LARGE SCALE GENOMIC DNA]</scope>
    <source>
        <strain evidence="1 2">RN42</strain>
    </source>
</reference>
<dbReference type="Proteomes" id="UP000275078">
    <property type="component" value="Unassembled WGS sequence"/>
</dbReference>
<organism evidence="1 2">
    <name type="scientific">Ascobolus immersus RN42</name>
    <dbReference type="NCBI Taxonomy" id="1160509"/>
    <lineage>
        <taxon>Eukaryota</taxon>
        <taxon>Fungi</taxon>
        <taxon>Dikarya</taxon>
        <taxon>Ascomycota</taxon>
        <taxon>Pezizomycotina</taxon>
        <taxon>Pezizomycetes</taxon>
        <taxon>Pezizales</taxon>
        <taxon>Ascobolaceae</taxon>
        <taxon>Ascobolus</taxon>
    </lineage>
</organism>